<dbReference type="InterPro" id="IPR018878">
    <property type="entry name" value="ORF6C_dom"/>
</dbReference>
<evidence type="ECO:0000313" key="2">
    <source>
        <dbReference type="EMBL" id="RPD83092.1"/>
    </source>
</evidence>
<name>A0A3N4MHF2_9NEIS</name>
<dbReference type="Proteomes" id="UP000272412">
    <property type="component" value="Unassembled WGS sequence"/>
</dbReference>
<dbReference type="EMBL" id="RPFL01000081">
    <property type="protein sequence ID" value="RPD83092.1"/>
    <property type="molecule type" value="Genomic_DNA"/>
</dbReference>
<keyword evidence="3" id="KW-1185">Reference proteome</keyword>
<protein>
    <recommendedName>
        <fullName evidence="1">ORF6C domain-containing protein</fullName>
    </recommendedName>
</protein>
<gene>
    <name evidence="2" type="ORF">EGK74_13545</name>
</gene>
<sequence>MIQEAVNQAVRRSGITHQGVYRALKARFGIPRYNELAAADFEAAVEFLNGFAALPAEPKPEYINGHRVKYSSNINFKQFDDKPEAYLITMQQGKVISCQSFRPTSAKLELA</sequence>
<organism evidence="2 3">
    <name type="scientific">Neisseria weixii</name>
    <dbReference type="NCBI Taxonomy" id="1853276"/>
    <lineage>
        <taxon>Bacteria</taxon>
        <taxon>Pseudomonadati</taxon>
        <taxon>Pseudomonadota</taxon>
        <taxon>Betaproteobacteria</taxon>
        <taxon>Neisseriales</taxon>
        <taxon>Neisseriaceae</taxon>
        <taxon>Neisseria</taxon>
    </lineage>
</organism>
<proteinExistence type="predicted"/>
<reference evidence="2 3" key="1">
    <citation type="submission" date="2018-11" db="EMBL/GenBank/DDBJ databases">
        <title>Neisseria weixii sp. nov. isolated from the rectal contents of plateau pika (Ochotona cruzoniae).</title>
        <authorList>
            <person name="Zhang G."/>
        </authorList>
    </citation>
    <scope>NUCLEOTIDE SEQUENCE [LARGE SCALE GENOMIC DNA]</scope>
    <source>
        <strain evidence="2 3">10009</strain>
    </source>
</reference>
<comment type="caution">
    <text evidence="2">The sequence shown here is derived from an EMBL/GenBank/DDBJ whole genome shotgun (WGS) entry which is preliminary data.</text>
</comment>
<feature type="domain" description="ORF6C" evidence="1">
    <location>
        <begin position="17"/>
        <end position="51"/>
    </location>
</feature>
<accession>A0A3N4MHF2</accession>
<evidence type="ECO:0000313" key="3">
    <source>
        <dbReference type="Proteomes" id="UP000272412"/>
    </source>
</evidence>
<evidence type="ECO:0000259" key="1">
    <source>
        <dbReference type="Pfam" id="PF10552"/>
    </source>
</evidence>
<dbReference type="Pfam" id="PF10552">
    <property type="entry name" value="ORF6C"/>
    <property type="match status" value="1"/>
</dbReference>
<dbReference type="AlphaFoldDB" id="A0A3N4MHF2"/>